<feature type="compositionally biased region" description="Basic and acidic residues" evidence="1">
    <location>
        <begin position="1"/>
        <end position="15"/>
    </location>
</feature>
<evidence type="ECO:0000313" key="3">
    <source>
        <dbReference type="Proteomes" id="UP000325081"/>
    </source>
</evidence>
<protein>
    <submittedName>
        <fullName evidence="2">Ribulose bisphosphate carboxylase large chain</fullName>
    </submittedName>
</protein>
<name>A0A5A7QTW9_STRAF</name>
<dbReference type="EMBL" id="BKCP01008293">
    <property type="protein sequence ID" value="GER48773.1"/>
    <property type="molecule type" value="Genomic_DNA"/>
</dbReference>
<dbReference type="Proteomes" id="UP000325081">
    <property type="component" value="Unassembled WGS sequence"/>
</dbReference>
<proteinExistence type="predicted"/>
<comment type="caution">
    <text evidence="2">The sequence shown here is derived from an EMBL/GenBank/DDBJ whole genome shotgun (WGS) entry which is preliminary data.</text>
</comment>
<sequence>MLLLRREKREEEKKRYPPQAQSQLPSLSAVSHAREVHLRWPEDAPEPHPRRQPSAAGHVSSQIAYPPPWVWEAAAEMSDLARISVADHAGAARGGRCRAAEGFWASGDGRGRGAVARSGRLAGGSHPVEVVGEQRGVRRRQVAIGCLDMLRDRRFI</sequence>
<gene>
    <name evidence="2" type="ORF">STAS_25961</name>
</gene>
<feature type="region of interest" description="Disordered" evidence="1">
    <location>
        <begin position="1"/>
        <end position="61"/>
    </location>
</feature>
<accession>A0A5A7QTW9</accession>
<organism evidence="2 3">
    <name type="scientific">Striga asiatica</name>
    <name type="common">Asiatic witchweed</name>
    <name type="synonym">Buchnera asiatica</name>
    <dbReference type="NCBI Taxonomy" id="4170"/>
    <lineage>
        <taxon>Eukaryota</taxon>
        <taxon>Viridiplantae</taxon>
        <taxon>Streptophyta</taxon>
        <taxon>Embryophyta</taxon>
        <taxon>Tracheophyta</taxon>
        <taxon>Spermatophyta</taxon>
        <taxon>Magnoliopsida</taxon>
        <taxon>eudicotyledons</taxon>
        <taxon>Gunneridae</taxon>
        <taxon>Pentapetalae</taxon>
        <taxon>asterids</taxon>
        <taxon>lamiids</taxon>
        <taxon>Lamiales</taxon>
        <taxon>Orobanchaceae</taxon>
        <taxon>Buchnereae</taxon>
        <taxon>Striga</taxon>
    </lineage>
</organism>
<reference evidence="3" key="1">
    <citation type="journal article" date="2019" name="Curr. Biol.">
        <title>Genome Sequence of Striga asiatica Provides Insight into the Evolution of Plant Parasitism.</title>
        <authorList>
            <person name="Yoshida S."/>
            <person name="Kim S."/>
            <person name="Wafula E.K."/>
            <person name="Tanskanen J."/>
            <person name="Kim Y.M."/>
            <person name="Honaas L."/>
            <person name="Yang Z."/>
            <person name="Spallek T."/>
            <person name="Conn C.E."/>
            <person name="Ichihashi Y."/>
            <person name="Cheong K."/>
            <person name="Cui S."/>
            <person name="Der J.P."/>
            <person name="Gundlach H."/>
            <person name="Jiao Y."/>
            <person name="Hori C."/>
            <person name="Ishida J.K."/>
            <person name="Kasahara H."/>
            <person name="Kiba T."/>
            <person name="Kim M.S."/>
            <person name="Koo N."/>
            <person name="Laohavisit A."/>
            <person name="Lee Y.H."/>
            <person name="Lumba S."/>
            <person name="McCourt P."/>
            <person name="Mortimer J.C."/>
            <person name="Mutuku J.M."/>
            <person name="Nomura T."/>
            <person name="Sasaki-Sekimoto Y."/>
            <person name="Seto Y."/>
            <person name="Wang Y."/>
            <person name="Wakatake T."/>
            <person name="Sakakibara H."/>
            <person name="Demura T."/>
            <person name="Yamaguchi S."/>
            <person name="Yoneyama K."/>
            <person name="Manabe R.I."/>
            <person name="Nelson D.C."/>
            <person name="Schulman A.H."/>
            <person name="Timko M.P."/>
            <person name="dePamphilis C.W."/>
            <person name="Choi D."/>
            <person name="Shirasu K."/>
        </authorList>
    </citation>
    <scope>NUCLEOTIDE SEQUENCE [LARGE SCALE GENOMIC DNA]</scope>
    <source>
        <strain evidence="3">cv. UVA1</strain>
    </source>
</reference>
<keyword evidence="3" id="KW-1185">Reference proteome</keyword>
<feature type="compositionally biased region" description="Basic and acidic residues" evidence="1">
    <location>
        <begin position="32"/>
        <end position="49"/>
    </location>
</feature>
<evidence type="ECO:0000256" key="1">
    <source>
        <dbReference type="SAM" id="MobiDB-lite"/>
    </source>
</evidence>
<evidence type="ECO:0000313" key="2">
    <source>
        <dbReference type="EMBL" id="GER48773.1"/>
    </source>
</evidence>
<dbReference type="AlphaFoldDB" id="A0A5A7QTW9"/>
<feature type="compositionally biased region" description="Polar residues" evidence="1">
    <location>
        <begin position="19"/>
        <end position="29"/>
    </location>
</feature>